<feature type="non-terminal residue" evidence="4">
    <location>
        <position position="169"/>
    </location>
</feature>
<organism evidence="4">
    <name type="scientific">marine sediment metagenome</name>
    <dbReference type="NCBI Taxonomy" id="412755"/>
    <lineage>
        <taxon>unclassified sequences</taxon>
        <taxon>metagenomes</taxon>
        <taxon>ecological metagenomes</taxon>
    </lineage>
</organism>
<evidence type="ECO:0000313" key="4">
    <source>
        <dbReference type="EMBL" id="GAF76592.1"/>
    </source>
</evidence>
<dbReference type="InterPro" id="IPR015422">
    <property type="entry name" value="PyrdxlP-dep_Trfase_small"/>
</dbReference>
<dbReference type="Pfam" id="PF00266">
    <property type="entry name" value="Aminotran_5"/>
    <property type="match status" value="1"/>
</dbReference>
<dbReference type="Gene3D" id="3.90.1150.10">
    <property type="entry name" value="Aspartate Aminotransferase, domain 1"/>
    <property type="match status" value="1"/>
</dbReference>
<comment type="similarity">
    <text evidence="2">Belongs to the class-V pyridoxal-phosphate-dependent aminotransferase family. NifS/IscS subfamily.</text>
</comment>
<dbReference type="InterPro" id="IPR000192">
    <property type="entry name" value="Aminotrans_V_dom"/>
</dbReference>
<dbReference type="InterPro" id="IPR015421">
    <property type="entry name" value="PyrdxlP-dep_Trfase_major"/>
</dbReference>
<dbReference type="InterPro" id="IPR015424">
    <property type="entry name" value="PyrdxlP-dep_Trfase"/>
</dbReference>
<sequence length="169" mass="18707">MGNYIYFDNNATTQLAPKVLKEMLFDLKSDPYNPSSSHFLGRKAHSYLTAKRKKIASLFKVNQDEIIFTSGGSESLNMMIKGALSKNDHIISTDIEHSAVYNTLKKKDNVTFLKTGLKGAVNPCDIKNAIKKNTKLIVISAVNSETGVETDIDSIALLAKENNIHFIVD</sequence>
<comment type="caution">
    <text evidence="4">The sequence shown here is derived from an EMBL/GenBank/DDBJ whole genome shotgun (WGS) entry which is preliminary data.</text>
</comment>
<proteinExistence type="inferred from homology"/>
<accession>X0SL49</accession>
<gene>
    <name evidence="4" type="ORF">S01H1_05844</name>
</gene>
<dbReference type="AlphaFoldDB" id="X0SL49"/>
<evidence type="ECO:0000259" key="3">
    <source>
        <dbReference type="Pfam" id="PF00266"/>
    </source>
</evidence>
<evidence type="ECO:0000256" key="2">
    <source>
        <dbReference type="ARBA" id="ARBA00006490"/>
    </source>
</evidence>
<feature type="domain" description="Aminotransferase class V" evidence="3">
    <location>
        <begin position="5"/>
        <end position="169"/>
    </location>
</feature>
<dbReference type="EMBL" id="BARS01003037">
    <property type="protein sequence ID" value="GAF76592.1"/>
    <property type="molecule type" value="Genomic_DNA"/>
</dbReference>
<reference evidence="4" key="1">
    <citation type="journal article" date="2014" name="Front. Microbiol.">
        <title>High frequency of phylogenetically diverse reductive dehalogenase-homologous genes in deep subseafloor sedimentary metagenomes.</title>
        <authorList>
            <person name="Kawai M."/>
            <person name="Futagami T."/>
            <person name="Toyoda A."/>
            <person name="Takaki Y."/>
            <person name="Nishi S."/>
            <person name="Hori S."/>
            <person name="Arai W."/>
            <person name="Tsubouchi T."/>
            <person name="Morono Y."/>
            <person name="Uchiyama I."/>
            <person name="Ito T."/>
            <person name="Fujiyama A."/>
            <person name="Inagaki F."/>
            <person name="Takami H."/>
        </authorList>
    </citation>
    <scope>NUCLEOTIDE SEQUENCE</scope>
    <source>
        <strain evidence="4">Expedition CK06-06</strain>
    </source>
</reference>
<dbReference type="Gene3D" id="3.40.640.10">
    <property type="entry name" value="Type I PLP-dependent aspartate aminotransferase-like (Major domain)"/>
    <property type="match status" value="1"/>
</dbReference>
<name>X0SL49_9ZZZZ</name>
<dbReference type="PANTHER" id="PTHR11601:SF34">
    <property type="entry name" value="CYSTEINE DESULFURASE"/>
    <property type="match status" value="1"/>
</dbReference>
<protein>
    <recommendedName>
        <fullName evidence="3">Aminotransferase class V domain-containing protein</fullName>
    </recommendedName>
</protein>
<evidence type="ECO:0000256" key="1">
    <source>
        <dbReference type="ARBA" id="ARBA00001933"/>
    </source>
</evidence>
<dbReference type="SUPFAM" id="SSF53383">
    <property type="entry name" value="PLP-dependent transferases"/>
    <property type="match status" value="1"/>
</dbReference>
<comment type="cofactor">
    <cofactor evidence="1">
        <name>pyridoxal 5'-phosphate</name>
        <dbReference type="ChEBI" id="CHEBI:597326"/>
    </cofactor>
</comment>
<dbReference type="PANTHER" id="PTHR11601">
    <property type="entry name" value="CYSTEINE DESULFURYLASE FAMILY MEMBER"/>
    <property type="match status" value="1"/>
</dbReference>